<dbReference type="PROSITE" id="PS51257">
    <property type="entry name" value="PROKAR_LIPOPROTEIN"/>
    <property type="match status" value="1"/>
</dbReference>
<dbReference type="AlphaFoldDB" id="A0A0F7EFC3"/>
<organism evidence="2">
    <name type="scientific">Brevibacillus laterosporus</name>
    <name type="common">Bacillus laterosporus</name>
    <dbReference type="NCBI Taxonomy" id="1465"/>
    <lineage>
        <taxon>Bacteria</taxon>
        <taxon>Bacillati</taxon>
        <taxon>Bacillota</taxon>
        <taxon>Bacilli</taxon>
        <taxon>Bacillales</taxon>
        <taxon>Paenibacillaceae</taxon>
        <taxon>Brevibacillus</taxon>
    </lineage>
</organism>
<dbReference type="EMBL" id="CP011074">
    <property type="protein sequence ID" value="AKF93373.1"/>
    <property type="molecule type" value="Genomic_DNA"/>
</dbReference>
<evidence type="ECO:0008006" key="3">
    <source>
        <dbReference type="Google" id="ProtNLM"/>
    </source>
</evidence>
<proteinExistence type="predicted"/>
<reference evidence="2" key="1">
    <citation type="submission" date="2015-03" db="EMBL/GenBank/DDBJ databases">
        <title>MIGS Cultured Bacterial/Archaeal sample from Brevibacillus laterosporus.</title>
        <authorList>
            <person name="Zeng D."/>
            <person name="Zhu L."/>
            <person name="Dong G."/>
            <person name="Ye W."/>
            <person name="Ren D."/>
            <person name="Wu L."/>
            <person name="Xu J."/>
            <person name="Li G."/>
            <person name="Guo L."/>
        </authorList>
    </citation>
    <scope>NUCLEOTIDE SEQUENCE</scope>
    <source>
        <strain evidence="2">B9</strain>
    </source>
</reference>
<sequence length="217" mass="24356">MKKIISLLLVPTLLVGCTSPKNTEDVKAESSVAVKAEEKQPQGKSGSDELDPETIKSIQKIAKEKYDAIRGLGLTIEQFKKKLDDAGARLEWTVSNPGTILETAHAKDEVANVNFQFFGPENDLKRLSISGYITDDQIKSNMVVAYLQFFLKEVLPTYSPQDIVNLFEDSMNKLAEQKQESEPRVVYEIDGKRLTILKIHNMIGIEVESDKKVLEKK</sequence>
<name>A0A0F7EFC3_BRELA</name>
<evidence type="ECO:0000256" key="1">
    <source>
        <dbReference type="SAM" id="MobiDB-lite"/>
    </source>
</evidence>
<evidence type="ECO:0000313" key="2">
    <source>
        <dbReference type="EMBL" id="AKF93373.1"/>
    </source>
</evidence>
<gene>
    <name evidence="2" type="ORF">EX87_06815</name>
</gene>
<feature type="region of interest" description="Disordered" evidence="1">
    <location>
        <begin position="20"/>
        <end position="51"/>
    </location>
</feature>
<accession>A0A0F7EFC3</accession>
<protein>
    <recommendedName>
        <fullName evidence="3">Lipoprotein</fullName>
    </recommendedName>
</protein>
<dbReference type="RefSeq" id="WP_031412198.1">
    <property type="nucleotide sequence ID" value="NZ_CP011074.1"/>
</dbReference>